<sequence length="110" mass="13116">MDLAQFDALVGFVRGKSSTIDRDHVNVFLRHVRFRILFVFFFFLQTVVKTRFIRFCDCFWPEVECFGDSAGAEICCKRLVLPNFPVVFRNQFHYFPVPLLFFAEMEQLQF</sequence>
<evidence type="ECO:0000313" key="1">
    <source>
        <dbReference type="EMBL" id="CAG6490161.1"/>
    </source>
</evidence>
<dbReference type="AlphaFoldDB" id="A0A8D8CGN3"/>
<dbReference type="EMBL" id="HBUE01114403">
    <property type="protein sequence ID" value="CAG6490161.1"/>
    <property type="molecule type" value="Transcribed_RNA"/>
</dbReference>
<reference evidence="1" key="1">
    <citation type="submission" date="2021-05" db="EMBL/GenBank/DDBJ databases">
        <authorList>
            <person name="Alioto T."/>
            <person name="Alioto T."/>
            <person name="Gomez Garrido J."/>
        </authorList>
    </citation>
    <scope>NUCLEOTIDE SEQUENCE</scope>
</reference>
<protein>
    <submittedName>
        <fullName evidence="1">(northern house mosquito) hypothetical protein</fullName>
    </submittedName>
</protein>
<accession>A0A8D8CGN3</accession>
<organism evidence="1">
    <name type="scientific">Culex pipiens</name>
    <name type="common">House mosquito</name>
    <dbReference type="NCBI Taxonomy" id="7175"/>
    <lineage>
        <taxon>Eukaryota</taxon>
        <taxon>Metazoa</taxon>
        <taxon>Ecdysozoa</taxon>
        <taxon>Arthropoda</taxon>
        <taxon>Hexapoda</taxon>
        <taxon>Insecta</taxon>
        <taxon>Pterygota</taxon>
        <taxon>Neoptera</taxon>
        <taxon>Endopterygota</taxon>
        <taxon>Diptera</taxon>
        <taxon>Nematocera</taxon>
        <taxon>Culicoidea</taxon>
        <taxon>Culicidae</taxon>
        <taxon>Culicinae</taxon>
        <taxon>Culicini</taxon>
        <taxon>Culex</taxon>
        <taxon>Culex</taxon>
    </lineage>
</organism>
<name>A0A8D8CGN3_CULPI</name>
<proteinExistence type="predicted"/>